<evidence type="ECO:0000256" key="1">
    <source>
        <dbReference type="SAM" id="Phobius"/>
    </source>
</evidence>
<keyword evidence="1" id="KW-1133">Transmembrane helix</keyword>
<reference evidence="2 3" key="1">
    <citation type="journal article" date="2018" name="Nat. Ecol. Evol.">
        <title>Pezizomycetes genomes reveal the molecular basis of ectomycorrhizal truffle lifestyle.</title>
        <authorList>
            <person name="Murat C."/>
            <person name="Payen T."/>
            <person name="Noel B."/>
            <person name="Kuo A."/>
            <person name="Morin E."/>
            <person name="Chen J."/>
            <person name="Kohler A."/>
            <person name="Krizsan K."/>
            <person name="Balestrini R."/>
            <person name="Da Silva C."/>
            <person name="Montanini B."/>
            <person name="Hainaut M."/>
            <person name="Levati E."/>
            <person name="Barry K.W."/>
            <person name="Belfiori B."/>
            <person name="Cichocki N."/>
            <person name="Clum A."/>
            <person name="Dockter R.B."/>
            <person name="Fauchery L."/>
            <person name="Guy J."/>
            <person name="Iotti M."/>
            <person name="Le Tacon F."/>
            <person name="Lindquist E.A."/>
            <person name="Lipzen A."/>
            <person name="Malagnac F."/>
            <person name="Mello A."/>
            <person name="Molinier V."/>
            <person name="Miyauchi S."/>
            <person name="Poulain J."/>
            <person name="Riccioni C."/>
            <person name="Rubini A."/>
            <person name="Sitrit Y."/>
            <person name="Splivallo R."/>
            <person name="Traeger S."/>
            <person name="Wang M."/>
            <person name="Zifcakova L."/>
            <person name="Wipf D."/>
            <person name="Zambonelli A."/>
            <person name="Paolocci F."/>
            <person name="Nowrousian M."/>
            <person name="Ottonello S."/>
            <person name="Baldrian P."/>
            <person name="Spatafora J.W."/>
            <person name="Henrissat B."/>
            <person name="Nagy L.G."/>
            <person name="Aury J.M."/>
            <person name="Wincker P."/>
            <person name="Grigoriev I.V."/>
            <person name="Bonfante P."/>
            <person name="Martin F.M."/>
        </authorList>
    </citation>
    <scope>NUCLEOTIDE SEQUENCE [LARGE SCALE GENOMIC DNA]</scope>
    <source>
        <strain evidence="2 3">CCBAS932</strain>
    </source>
</reference>
<proteinExistence type="predicted"/>
<dbReference type="EMBL" id="ML119118">
    <property type="protein sequence ID" value="RPB14409.1"/>
    <property type="molecule type" value="Genomic_DNA"/>
</dbReference>
<evidence type="ECO:0000313" key="3">
    <source>
        <dbReference type="Proteomes" id="UP000277580"/>
    </source>
</evidence>
<protein>
    <submittedName>
        <fullName evidence="2">Uncharacterized protein</fullName>
    </submittedName>
</protein>
<name>A0A3N4KYB0_9PEZI</name>
<dbReference type="Proteomes" id="UP000277580">
    <property type="component" value="Unassembled WGS sequence"/>
</dbReference>
<keyword evidence="1" id="KW-0812">Transmembrane</keyword>
<dbReference type="AlphaFoldDB" id="A0A3N4KYB0"/>
<evidence type="ECO:0000313" key="2">
    <source>
        <dbReference type="EMBL" id="RPB14409.1"/>
    </source>
</evidence>
<dbReference type="InParanoid" id="A0A3N4KYB0"/>
<gene>
    <name evidence="2" type="ORF">P167DRAFT_69268</name>
</gene>
<sequence length="51" mass="6207">MYNHGLRLASFCFLLVYIIINTRSCWYRRRRRDSSQQPANNVDIKKLAYRV</sequence>
<keyword evidence="3" id="KW-1185">Reference proteome</keyword>
<organism evidence="2 3">
    <name type="scientific">Morchella conica CCBAS932</name>
    <dbReference type="NCBI Taxonomy" id="1392247"/>
    <lineage>
        <taxon>Eukaryota</taxon>
        <taxon>Fungi</taxon>
        <taxon>Dikarya</taxon>
        <taxon>Ascomycota</taxon>
        <taxon>Pezizomycotina</taxon>
        <taxon>Pezizomycetes</taxon>
        <taxon>Pezizales</taxon>
        <taxon>Morchellaceae</taxon>
        <taxon>Morchella</taxon>
    </lineage>
</organism>
<keyword evidence="1" id="KW-0472">Membrane</keyword>
<accession>A0A3N4KYB0</accession>
<feature type="transmembrane region" description="Helical" evidence="1">
    <location>
        <begin position="6"/>
        <end position="26"/>
    </location>
</feature>